<feature type="non-terminal residue" evidence="1">
    <location>
        <position position="1"/>
    </location>
</feature>
<dbReference type="AlphaFoldDB" id="A0A061SCY1"/>
<accession>A0A061SCY1</accession>
<reference evidence="1" key="1">
    <citation type="submission" date="2014-05" db="EMBL/GenBank/DDBJ databases">
        <title>The transcriptome of the halophilic microalga Tetraselmis sp. GSL018 isolated from the Great Salt Lake, Utah.</title>
        <authorList>
            <person name="Jinkerson R.E."/>
            <person name="D'Adamo S."/>
            <person name="Posewitz M.C."/>
        </authorList>
    </citation>
    <scope>NUCLEOTIDE SEQUENCE</scope>
    <source>
        <strain evidence="1">GSL018</strain>
    </source>
</reference>
<dbReference type="EMBL" id="GBEZ01002987">
    <property type="protein sequence ID" value="JAC82113.1"/>
    <property type="molecule type" value="Transcribed_RNA"/>
</dbReference>
<sequence>SLDYESSLRSKRCALDMEYFENFNGFFSLRIESVLRYTGIQPVQTRDWDYSRCRSSVVCLFLTPKTIVI</sequence>
<protein>
    <submittedName>
        <fullName evidence="1">Uncharacterized protein</fullName>
    </submittedName>
</protein>
<organism evidence="1">
    <name type="scientific">Tetraselmis sp. GSL018</name>
    <dbReference type="NCBI Taxonomy" id="582737"/>
    <lineage>
        <taxon>Eukaryota</taxon>
        <taxon>Viridiplantae</taxon>
        <taxon>Chlorophyta</taxon>
        <taxon>core chlorophytes</taxon>
        <taxon>Chlorodendrophyceae</taxon>
        <taxon>Chlorodendrales</taxon>
        <taxon>Chlorodendraceae</taxon>
        <taxon>Tetraselmis</taxon>
    </lineage>
</organism>
<gene>
    <name evidence="1" type="ORF">TSPGSL018_6438</name>
</gene>
<proteinExistence type="predicted"/>
<name>A0A061SCY1_9CHLO</name>
<evidence type="ECO:0000313" key="1">
    <source>
        <dbReference type="EMBL" id="JAC82113.1"/>
    </source>
</evidence>